<keyword evidence="3" id="KW-0540">Nuclease</keyword>
<comment type="cofactor">
    <cofactor evidence="1">
        <name>Mg(2+)</name>
        <dbReference type="ChEBI" id="CHEBI:18420"/>
    </cofactor>
</comment>
<proteinExistence type="inferred from homology"/>
<evidence type="ECO:0000259" key="8">
    <source>
        <dbReference type="Pfam" id="PF01850"/>
    </source>
</evidence>
<name>A0A916Z5K3_9BACT</name>
<comment type="similarity">
    <text evidence="7">Belongs to the PINc/VapC protein family.</text>
</comment>
<dbReference type="GO" id="GO:0016787">
    <property type="term" value="F:hydrolase activity"/>
    <property type="evidence" value="ECO:0007669"/>
    <property type="project" value="UniProtKB-KW"/>
</dbReference>
<reference evidence="9" key="2">
    <citation type="submission" date="2020-09" db="EMBL/GenBank/DDBJ databases">
        <authorList>
            <person name="Sun Q."/>
            <person name="Zhou Y."/>
        </authorList>
    </citation>
    <scope>NUCLEOTIDE SEQUENCE</scope>
    <source>
        <strain evidence="9">CGMCC 1.15958</strain>
    </source>
</reference>
<dbReference type="GO" id="GO:0046872">
    <property type="term" value="F:metal ion binding"/>
    <property type="evidence" value="ECO:0007669"/>
    <property type="project" value="UniProtKB-KW"/>
</dbReference>
<keyword evidence="2" id="KW-1277">Toxin-antitoxin system</keyword>
<gene>
    <name evidence="9" type="ORF">GCM10011514_45860</name>
</gene>
<protein>
    <submittedName>
        <fullName evidence="9">Motility twitching protein PilT</fullName>
    </submittedName>
</protein>
<keyword evidence="10" id="KW-1185">Reference proteome</keyword>
<dbReference type="GO" id="GO:0004518">
    <property type="term" value="F:nuclease activity"/>
    <property type="evidence" value="ECO:0007669"/>
    <property type="project" value="UniProtKB-KW"/>
</dbReference>
<evidence type="ECO:0000313" key="10">
    <source>
        <dbReference type="Proteomes" id="UP000609064"/>
    </source>
</evidence>
<dbReference type="PANTHER" id="PTHR33653">
    <property type="entry name" value="RIBONUCLEASE VAPC2"/>
    <property type="match status" value="1"/>
</dbReference>
<dbReference type="Pfam" id="PF01850">
    <property type="entry name" value="PIN"/>
    <property type="match status" value="1"/>
</dbReference>
<keyword evidence="4" id="KW-0479">Metal-binding</keyword>
<evidence type="ECO:0000256" key="2">
    <source>
        <dbReference type="ARBA" id="ARBA00022649"/>
    </source>
</evidence>
<keyword evidence="6" id="KW-0460">Magnesium</keyword>
<evidence type="ECO:0000313" key="9">
    <source>
        <dbReference type="EMBL" id="GGD76782.1"/>
    </source>
</evidence>
<evidence type="ECO:0000256" key="4">
    <source>
        <dbReference type="ARBA" id="ARBA00022723"/>
    </source>
</evidence>
<evidence type="ECO:0000256" key="7">
    <source>
        <dbReference type="ARBA" id="ARBA00038093"/>
    </source>
</evidence>
<dbReference type="InterPro" id="IPR002716">
    <property type="entry name" value="PIN_dom"/>
</dbReference>
<evidence type="ECO:0000256" key="1">
    <source>
        <dbReference type="ARBA" id="ARBA00001946"/>
    </source>
</evidence>
<evidence type="ECO:0000256" key="5">
    <source>
        <dbReference type="ARBA" id="ARBA00022801"/>
    </source>
</evidence>
<accession>A0A916Z5K3</accession>
<dbReference type="SUPFAM" id="SSF88723">
    <property type="entry name" value="PIN domain-like"/>
    <property type="match status" value="1"/>
</dbReference>
<evidence type="ECO:0000256" key="6">
    <source>
        <dbReference type="ARBA" id="ARBA00022842"/>
    </source>
</evidence>
<dbReference type="AlphaFoldDB" id="A0A916Z5K3"/>
<dbReference type="PANTHER" id="PTHR33653:SF1">
    <property type="entry name" value="RIBONUCLEASE VAPC2"/>
    <property type="match status" value="1"/>
</dbReference>
<feature type="domain" description="PIN" evidence="8">
    <location>
        <begin position="5"/>
        <end position="118"/>
    </location>
</feature>
<dbReference type="Gene3D" id="3.40.50.1010">
    <property type="entry name" value="5'-nuclease"/>
    <property type="match status" value="1"/>
</dbReference>
<dbReference type="EMBL" id="BMKK01000012">
    <property type="protein sequence ID" value="GGD76782.1"/>
    <property type="molecule type" value="Genomic_DNA"/>
</dbReference>
<comment type="caution">
    <text evidence="9">The sequence shown here is derived from an EMBL/GenBank/DDBJ whole genome shotgun (WGS) entry which is preliminary data.</text>
</comment>
<sequence length="130" mass="14672">MGKKYILDTNAIIDFVGDKLPQAAAFEMDKIIDIELNISIIVKIEVLGFNGDPLEMQKIADFLMYANILYVDDIVADKAIHLRKTYKKLKLGDALIAATALVYDLVILTRNTKDFQNITNLEYINPHELG</sequence>
<dbReference type="InterPro" id="IPR050556">
    <property type="entry name" value="Type_II_TA_system_RNase"/>
</dbReference>
<reference evidence="9" key="1">
    <citation type="journal article" date="2014" name="Int. J. Syst. Evol. Microbiol.">
        <title>Complete genome sequence of Corynebacterium casei LMG S-19264T (=DSM 44701T), isolated from a smear-ripened cheese.</title>
        <authorList>
            <consortium name="US DOE Joint Genome Institute (JGI-PGF)"/>
            <person name="Walter F."/>
            <person name="Albersmeier A."/>
            <person name="Kalinowski J."/>
            <person name="Ruckert C."/>
        </authorList>
    </citation>
    <scope>NUCLEOTIDE SEQUENCE</scope>
    <source>
        <strain evidence="9">CGMCC 1.15958</strain>
    </source>
</reference>
<keyword evidence="5" id="KW-0378">Hydrolase</keyword>
<dbReference type="CDD" id="cd18738">
    <property type="entry name" value="PIN_VapC4-5_FitB-like"/>
    <property type="match status" value="1"/>
</dbReference>
<dbReference type="Proteomes" id="UP000609064">
    <property type="component" value="Unassembled WGS sequence"/>
</dbReference>
<dbReference type="RefSeq" id="WP_188769840.1">
    <property type="nucleotide sequence ID" value="NZ_BMKK01000012.1"/>
</dbReference>
<organism evidence="9 10">
    <name type="scientific">Emticicia aquatilis</name>
    <dbReference type="NCBI Taxonomy" id="1537369"/>
    <lineage>
        <taxon>Bacteria</taxon>
        <taxon>Pseudomonadati</taxon>
        <taxon>Bacteroidota</taxon>
        <taxon>Cytophagia</taxon>
        <taxon>Cytophagales</taxon>
        <taxon>Leadbetterellaceae</taxon>
        <taxon>Emticicia</taxon>
    </lineage>
</organism>
<dbReference type="InterPro" id="IPR029060">
    <property type="entry name" value="PIN-like_dom_sf"/>
</dbReference>
<evidence type="ECO:0000256" key="3">
    <source>
        <dbReference type="ARBA" id="ARBA00022722"/>
    </source>
</evidence>